<feature type="domain" description="CxxC-x17-CxxC" evidence="2">
    <location>
        <begin position="15"/>
        <end position="51"/>
    </location>
</feature>
<dbReference type="EMBL" id="CP003243">
    <property type="protein sequence ID" value="AFC99847.1"/>
    <property type="molecule type" value="Genomic_DNA"/>
</dbReference>
<protein>
    <recommendedName>
        <fullName evidence="2">CxxC-x17-CxxC domain-containing protein</fullName>
    </recommendedName>
</protein>
<keyword evidence="4" id="KW-1185">Reference proteome</keyword>
<dbReference type="OrthoDB" id="144439at2157"/>
<dbReference type="KEGG" id="mez:Mtc_1091"/>
<reference evidence="3 4" key="1">
    <citation type="journal article" date="2012" name="J. Bacteriol.">
        <title>Complete genome sequence of a thermophilic methanogen, Methanocella conradii HZ254, isolated from Chinese rice field soil.</title>
        <authorList>
            <person name="Lu Z."/>
            <person name="Lu Y."/>
        </authorList>
    </citation>
    <scope>NUCLEOTIDE SEQUENCE [LARGE SCALE GENOMIC DNA]</scope>
    <source>
        <strain evidence="4">DSM 24694 / JCM 17849 / CGMCC 1.5162 / HZ254</strain>
    </source>
</reference>
<accession>H8I717</accession>
<dbReference type="HOGENOM" id="CLU_115791_3_1_2"/>
<evidence type="ECO:0000256" key="1">
    <source>
        <dbReference type="SAM" id="MobiDB-lite"/>
    </source>
</evidence>
<gene>
    <name evidence="3" type="ordered locus">Mtc_1091</name>
</gene>
<dbReference type="Pfam" id="PF23477">
    <property type="entry name" value="zf_Tbcl_2"/>
    <property type="match status" value="1"/>
</dbReference>
<dbReference type="STRING" id="1041930.Mtc_1091"/>
<dbReference type="AlphaFoldDB" id="H8I717"/>
<dbReference type="eggNOG" id="arCOG03272">
    <property type="taxonomic scope" value="Archaea"/>
</dbReference>
<evidence type="ECO:0000259" key="2">
    <source>
        <dbReference type="Pfam" id="PF23477"/>
    </source>
</evidence>
<feature type="region of interest" description="Disordered" evidence="1">
    <location>
        <begin position="1"/>
        <end position="20"/>
    </location>
</feature>
<evidence type="ECO:0000313" key="4">
    <source>
        <dbReference type="Proteomes" id="UP000005233"/>
    </source>
</evidence>
<sequence>MKDSGSMGRKNFGPREMHKATCSDCGKECEVPFVPAEGRPVYCKDCLPKHRKPRQ</sequence>
<dbReference type="InterPro" id="IPR026363">
    <property type="entry name" value="CxxC-x17-CxxC_dom"/>
</dbReference>
<dbReference type="RefSeq" id="WP_014405685.1">
    <property type="nucleotide sequence ID" value="NC_017034.1"/>
</dbReference>
<dbReference type="Proteomes" id="UP000005233">
    <property type="component" value="Chromosome"/>
</dbReference>
<dbReference type="GeneID" id="31818926"/>
<organism evidence="3 4">
    <name type="scientific">Methanocella conradii (strain DSM 24694 / JCM 17849 / CGMCC 1.5162 / HZ254)</name>
    <dbReference type="NCBI Taxonomy" id="1041930"/>
    <lineage>
        <taxon>Archaea</taxon>
        <taxon>Methanobacteriati</taxon>
        <taxon>Methanobacteriota</taxon>
        <taxon>Stenosarchaea group</taxon>
        <taxon>Methanomicrobia</taxon>
        <taxon>Methanocellales</taxon>
        <taxon>Methanocellaceae</taxon>
        <taxon>Methanocella</taxon>
    </lineage>
</organism>
<dbReference type="NCBIfam" id="TIGR04272">
    <property type="entry name" value="cxxc_cxxc_Mbark"/>
    <property type="match status" value="1"/>
</dbReference>
<proteinExistence type="predicted"/>
<name>H8I717_METCZ</name>
<evidence type="ECO:0000313" key="3">
    <source>
        <dbReference type="EMBL" id="AFC99847.1"/>
    </source>
</evidence>